<feature type="compositionally biased region" description="Basic residues" evidence="1">
    <location>
        <begin position="19"/>
        <end position="32"/>
    </location>
</feature>
<proteinExistence type="predicted"/>
<feature type="region of interest" description="Disordered" evidence="1">
    <location>
        <begin position="1"/>
        <end position="37"/>
    </location>
</feature>
<gene>
    <name evidence="2" type="ordered locus">SPAB_04845</name>
</gene>
<reference evidence="2 3" key="1">
    <citation type="submission" date="2007-11" db="EMBL/GenBank/DDBJ databases">
        <authorList>
            <consortium name="The Salmonella enterica serovar Paratyphi B Genome Sequencing Project"/>
            <person name="McClelland M."/>
            <person name="Sanderson E.K."/>
            <person name="Porwollik S."/>
            <person name="Spieth J."/>
            <person name="Clifton W.S."/>
            <person name="Fulton R."/>
            <person name="Cordes M."/>
            <person name="Wollam A."/>
            <person name="Shah N."/>
            <person name="Pepin K."/>
            <person name="Bhonagiri V."/>
            <person name="Nash W."/>
            <person name="Johnson M."/>
            <person name="Thiruvilangam P."/>
            <person name="Wilson R."/>
        </authorList>
    </citation>
    <scope>NUCLEOTIDE SEQUENCE [LARGE SCALE GENOMIC DNA]</scope>
    <source>
        <strain evidence="3">ATCC BAA-1250 / SPB7</strain>
    </source>
</reference>
<evidence type="ECO:0000313" key="2">
    <source>
        <dbReference type="EMBL" id="ABX70149.1"/>
    </source>
</evidence>
<dbReference type="KEGG" id="spq:SPAB_04845"/>
<dbReference type="EMBL" id="CP000886">
    <property type="protein sequence ID" value="ABX70149.1"/>
    <property type="molecule type" value="Genomic_DNA"/>
</dbReference>
<dbReference type="Proteomes" id="UP000008556">
    <property type="component" value="Chromosome"/>
</dbReference>
<dbReference type="AlphaFoldDB" id="A0A6C6Z929"/>
<evidence type="ECO:0000313" key="3">
    <source>
        <dbReference type="Proteomes" id="UP000008556"/>
    </source>
</evidence>
<sequence length="76" mass="8584">MASFSGKKHQTGRTLAEAKRRKTGCKARQKGGGKRENFSVANFPYKKQSTFRHSPALSETWLKKYLVLLAKPMVTL</sequence>
<accession>A0A6C6Z929</accession>
<protein>
    <submittedName>
        <fullName evidence="2">Uncharacterized protein</fullName>
    </submittedName>
</protein>
<feature type="compositionally biased region" description="Basic residues" evidence="1">
    <location>
        <begin position="1"/>
        <end position="11"/>
    </location>
</feature>
<name>A0A6C6Z929_SALPB</name>
<evidence type="ECO:0000256" key="1">
    <source>
        <dbReference type="SAM" id="MobiDB-lite"/>
    </source>
</evidence>
<organism evidence="2 3">
    <name type="scientific">Salmonella paratyphi B (strain ATCC BAA-1250 / SPB7)</name>
    <dbReference type="NCBI Taxonomy" id="1016998"/>
    <lineage>
        <taxon>Bacteria</taxon>
        <taxon>Pseudomonadati</taxon>
        <taxon>Pseudomonadota</taxon>
        <taxon>Gammaproteobacteria</taxon>
        <taxon>Enterobacterales</taxon>
        <taxon>Enterobacteriaceae</taxon>
        <taxon>Salmonella</taxon>
    </lineage>
</organism>